<dbReference type="Gene3D" id="3.10.20.90">
    <property type="entry name" value="Phosphatidylinositol 3-kinase Catalytic Subunit, Chain A, domain 1"/>
    <property type="match status" value="1"/>
</dbReference>
<proteinExistence type="predicted"/>
<keyword evidence="3" id="KW-1185">Reference proteome</keyword>
<dbReference type="SUPFAM" id="SSF54236">
    <property type="entry name" value="Ubiquitin-like"/>
    <property type="match status" value="1"/>
</dbReference>
<name>A0ABD1N6G4_9FABA</name>
<dbReference type="InterPro" id="IPR029071">
    <property type="entry name" value="Ubiquitin-like_domsf"/>
</dbReference>
<dbReference type="PANTHER" id="PTHR10562">
    <property type="entry name" value="SMALL UBIQUITIN-RELATED MODIFIER"/>
    <property type="match status" value="1"/>
</dbReference>
<dbReference type="FunFam" id="3.10.20.90:FF:000407">
    <property type="entry name" value="Small ubiquitin-related modifier 2 isoform A"/>
    <property type="match status" value="1"/>
</dbReference>
<protein>
    <recommendedName>
        <fullName evidence="1">Ubiquitin-like domain-containing protein</fullName>
    </recommendedName>
</protein>
<dbReference type="CDD" id="cd01763">
    <property type="entry name" value="Ubl_SUMO_like"/>
    <property type="match status" value="1"/>
</dbReference>
<gene>
    <name evidence="2" type="ORF">Fmac_004637</name>
</gene>
<dbReference type="InterPro" id="IPR022617">
    <property type="entry name" value="Rad60/SUMO-like_dom"/>
</dbReference>
<evidence type="ECO:0000313" key="3">
    <source>
        <dbReference type="Proteomes" id="UP001603857"/>
    </source>
</evidence>
<dbReference type="InterPro" id="IPR000626">
    <property type="entry name" value="Ubiquitin-like_dom"/>
</dbReference>
<dbReference type="AlphaFoldDB" id="A0ABD1N6G4"/>
<reference evidence="2 3" key="1">
    <citation type="submission" date="2024-08" db="EMBL/GenBank/DDBJ databases">
        <title>Insights into the chromosomal genome structure of Flemingia macrophylla.</title>
        <authorList>
            <person name="Ding Y."/>
            <person name="Zhao Y."/>
            <person name="Bi W."/>
            <person name="Wu M."/>
            <person name="Zhao G."/>
            <person name="Gong Y."/>
            <person name="Li W."/>
            <person name="Zhang P."/>
        </authorList>
    </citation>
    <scope>NUCLEOTIDE SEQUENCE [LARGE SCALE GENOMIC DNA]</scope>
    <source>
        <strain evidence="2">DYQJB</strain>
        <tissue evidence="2">Leaf</tissue>
    </source>
</reference>
<dbReference type="EMBL" id="JBGMDY010000002">
    <property type="protein sequence ID" value="KAL2343352.1"/>
    <property type="molecule type" value="Genomic_DNA"/>
</dbReference>
<sequence length="99" mass="11380">MATINGRVKRKSPADNSNNDIIHVNLSISFQDGHRLFFKVGEDLQFAKVFRDFCERKKLDYDTLKFIYDGTHVRGNQTPKMLNMEDGAEIFAARHQFGG</sequence>
<organism evidence="2 3">
    <name type="scientific">Flemingia macrophylla</name>
    <dbReference type="NCBI Taxonomy" id="520843"/>
    <lineage>
        <taxon>Eukaryota</taxon>
        <taxon>Viridiplantae</taxon>
        <taxon>Streptophyta</taxon>
        <taxon>Embryophyta</taxon>
        <taxon>Tracheophyta</taxon>
        <taxon>Spermatophyta</taxon>
        <taxon>Magnoliopsida</taxon>
        <taxon>eudicotyledons</taxon>
        <taxon>Gunneridae</taxon>
        <taxon>Pentapetalae</taxon>
        <taxon>rosids</taxon>
        <taxon>fabids</taxon>
        <taxon>Fabales</taxon>
        <taxon>Fabaceae</taxon>
        <taxon>Papilionoideae</taxon>
        <taxon>50 kb inversion clade</taxon>
        <taxon>NPAAA clade</taxon>
        <taxon>indigoferoid/millettioid clade</taxon>
        <taxon>Phaseoleae</taxon>
        <taxon>Flemingia</taxon>
    </lineage>
</organism>
<evidence type="ECO:0000259" key="1">
    <source>
        <dbReference type="PROSITE" id="PS50053"/>
    </source>
</evidence>
<comment type="caution">
    <text evidence="2">The sequence shown here is derived from an EMBL/GenBank/DDBJ whole genome shotgun (WGS) entry which is preliminary data.</text>
</comment>
<accession>A0ABD1N6G4</accession>
<dbReference type="Pfam" id="PF11976">
    <property type="entry name" value="Rad60-SLD"/>
    <property type="match status" value="1"/>
</dbReference>
<dbReference type="Proteomes" id="UP001603857">
    <property type="component" value="Unassembled WGS sequence"/>
</dbReference>
<evidence type="ECO:0000313" key="2">
    <source>
        <dbReference type="EMBL" id="KAL2343352.1"/>
    </source>
</evidence>
<dbReference type="PROSITE" id="PS50053">
    <property type="entry name" value="UBIQUITIN_2"/>
    <property type="match status" value="1"/>
</dbReference>
<feature type="domain" description="Ubiquitin-like" evidence="1">
    <location>
        <begin position="24"/>
        <end position="99"/>
    </location>
</feature>